<dbReference type="GO" id="GO:0005739">
    <property type="term" value="C:mitochondrion"/>
    <property type="evidence" value="ECO:0007669"/>
    <property type="project" value="TreeGrafter"/>
</dbReference>
<reference evidence="11" key="1">
    <citation type="submission" date="2020-11" db="EMBL/GenBank/DDBJ databases">
        <authorList>
            <person name="Tran Van P."/>
        </authorList>
    </citation>
    <scope>NUCLEOTIDE SEQUENCE</scope>
</reference>
<dbReference type="GO" id="GO:0051213">
    <property type="term" value="F:dioxygenase activity"/>
    <property type="evidence" value="ECO:0007669"/>
    <property type="project" value="UniProtKB-KW"/>
</dbReference>
<evidence type="ECO:0000256" key="1">
    <source>
        <dbReference type="ARBA" id="ARBA00001954"/>
    </source>
</evidence>
<evidence type="ECO:0000259" key="10">
    <source>
        <dbReference type="Pfam" id="PF02668"/>
    </source>
</evidence>
<sequence length="421" mass="48117">MRTYIGYSLGLILAALFAFVHAARAIECYECQEEDCLKPTIELRKEECSSLLKIRTCLTVFEDESQTKILSKRCGVQDEVLSLKQQKGCKNVQMRDQGHKQSSNHHEELRLQCDHAIQCHKCAKEGCLKSASELDRSECSSLLSIRTCMTVFADDSQGSVLNDDNTQLEFLTTMETDGIALCSNTPRETGQIEKIAQRIAYLRLTGYGDTFTVEAKPNPSNLAYTGKALGLHTDLTFMKLQPGLQFLHYICQPKGTSGRNQFADGIHAAQILREQDPEAFHLLSTQSVDYYDWGEDAYKFHMIQRRPVIELSASGDRIEEIHFNNQLRDYQIGELTLEDVNRFYRAMIRYNDILYQNAINIKMEEGSIVCFDNLRVLHGRTEYPSSEGYRFLEGAYVDWCEVRSRRRVLQEKLGVVPPPIF</sequence>
<dbReference type="CDD" id="cd00250">
    <property type="entry name" value="CAS_like"/>
    <property type="match status" value="1"/>
</dbReference>
<dbReference type="Pfam" id="PF02668">
    <property type="entry name" value="TauD"/>
    <property type="match status" value="1"/>
</dbReference>
<dbReference type="EMBL" id="OB660367">
    <property type="protein sequence ID" value="CAD7224434.1"/>
    <property type="molecule type" value="Genomic_DNA"/>
</dbReference>
<dbReference type="SUPFAM" id="SSF51197">
    <property type="entry name" value="Clavaminate synthase-like"/>
    <property type="match status" value="1"/>
</dbReference>
<dbReference type="OrthoDB" id="406634at2759"/>
<organism evidence="11">
    <name type="scientific">Cyprideis torosa</name>
    <dbReference type="NCBI Taxonomy" id="163714"/>
    <lineage>
        <taxon>Eukaryota</taxon>
        <taxon>Metazoa</taxon>
        <taxon>Ecdysozoa</taxon>
        <taxon>Arthropoda</taxon>
        <taxon>Crustacea</taxon>
        <taxon>Oligostraca</taxon>
        <taxon>Ostracoda</taxon>
        <taxon>Podocopa</taxon>
        <taxon>Podocopida</taxon>
        <taxon>Cytherocopina</taxon>
        <taxon>Cytheroidea</taxon>
        <taxon>Cytherideidae</taxon>
        <taxon>Cyprideis</taxon>
    </lineage>
</organism>
<keyword evidence="7" id="KW-0223">Dioxygenase</keyword>
<dbReference type="InterPro" id="IPR042098">
    <property type="entry name" value="TauD-like_sf"/>
</dbReference>
<feature type="domain" description="TauD/TfdA-like" evidence="10">
    <location>
        <begin position="164"/>
        <end position="396"/>
    </location>
</feature>
<dbReference type="Gene3D" id="3.60.130.10">
    <property type="entry name" value="Clavaminate synthase-like"/>
    <property type="match status" value="1"/>
</dbReference>
<evidence type="ECO:0000313" key="11">
    <source>
        <dbReference type="EMBL" id="CAD7224434.1"/>
    </source>
</evidence>
<keyword evidence="6" id="KW-0124">Carnitine biosynthesis</keyword>
<comment type="cofactor">
    <cofactor evidence="1">
        <name>Fe(2+)</name>
        <dbReference type="ChEBI" id="CHEBI:29033"/>
    </cofactor>
</comment>
<keyword evidence="9" id="KW-0408">Iron</keyword>
<protein>
    <recommendedName>
        <fullName evidence="10">TauD/TfdA-like domain-containing protein</fullName>
    </recommendedName>
</protein>
<dbReference type="GO" id="GO:0046872">
    <property type="term" value="F:metal ion binding"/>
    <property type="evidence" value="ECO:0007669"/>
    <property type="project" value="UniProtKB-KW"/>
</dbReference>
<dbReference type="AlphaFoldDB" id="A0A7R8W631"/>
<evidence type="ECO:0000256" key="3">
    <source>
        <dbReference type="ARBA" id="ARBA00005022"/>
    </source>
</evidence>
<keyword evidence="5" id="KW-0479">Metal-binding</keyword>
<comment type="pathway">
    <text evidence="3">Amine and polyamine biosynthesis; carnitine biosynthesis.</text>
</comment>
<keyword evidence="8" id="KW-0560">Oxidoreductase</keyword>
<gene>
    <name evidence="11" type="ORF">CTOB1V02_LOCUS2392</name>
</gene>
<comment type="similarity">
    <text evidence="4">Belongs to the gamma-BBH/TMLD family.</text>
</comment>
<dbReference type="GO" id="GO:0045329">
    <property type="term" value="P:carnitine biosynthetic process"/>
    <property type="evidence" value="ECO:0007669"/>
    <property type="project" value="UniProtKB-KW"/>
</dbReference>
<evidence type="ECO:0000256" key="2">
    <source>
        <dbReference type="ARBA" id="ARBA00001961"/>
    </source>
</evidence>
<comment type="cofactor">
    <cofactor evidence="2">
        <name>L-ascorbate</name>
        <dbReference type="ChEBI" id="CHEBI:38290"/>
    </cofactor>
</comment>
<proteinExistence type="inferred from homology"/>
<evidence type="ECO:0000256" key="5">
    <source>
        <dbReference type="ARBA" id="ARBA00022723"/>
    </source>
</evidence>
<evidence type="ECO:0000256" key="4">
    <source>
        <dbReference type="ARBA" id="ARBA00008654"/>
    </source>
</evidence>
<dbReference type="FunFam" id="3.60.130.10:FF:000001">
    <property type="entry name" value="Trimethyllysine dioxygenase, mitochondrial"/>
    <property type="match status" value="1"/>
</dbReference>
<dbReference type="PANTHER" id="PTHR10696:SF33">
    <property type="entry name" value="GAMMA-BUTYROBETAINE DIOXYGENASE"/>
    <property type="match status" value="1"/>
</dbReference>
<name>A0A7R8W631_9CRUS</name>
<accession>A0A7R8W631</accession>
<evidence type="ECO:0000256" key="6">
    <source>
        <dbReference type="ARBA" id="ARBA00022873"/>
    </source>
</evidence>
<dbReference type="InterPro" id="IPR050411">
    <property type="entry name" value="AlphaKG_dependent_hydroxylases"/>
</dbReference>
<dbReference type="InterPro" id="IPR003819">
    <property type="entry name" value="TauD/TfdA-like"/>
</dbReference>
<dbReference type="PANTHER" id="PTHR10696">
    <property type="entry name" value="GAMMA-BUTYROBETAINE HYDROXYLASE-RELATED"/>
    <property type="match status" value="1"/>
</dbReference>
<evidence type="ECO:0000256" key="7">
    <source>
        <dbReference type="ARBA" id="ARBA00022964"/>
    </source>
</evidence>
<evidence type="ECO:0000256" key="8">
    <source>
        <dbReference type="ARBA" id="ARBA00023002"/>
    </source>
</evidence>
<evidence type="ECO:0000256" key="9">
    <source>
        <dbReference type="ARBA" id="ARBA00023004"/>
    </source>
</evidence>